<organism evidence="16 17">
    <name type="scientific">Uncinocarpus reesii (strain UAMH 1704)</name>
    <dbReference type="NCBI Taxonomy" id="336963"/>
    <lineage>
        <taxon>Eukaryota</taxon>
        <taxon>Fungi</taxon>
        <taxon>Dikarya</taxon>
        <taxon>Ascomycota</taxon>
        <taxon>Pezizomycotina</taxon>
        <taxon>Eurotiomycetes</taxon>
        <taxon>Eurotiomycetidae</taxon>
        <taxon>Onygenales</taxon>
        <taxon>Onygenaceae</taxon>
        <taxon>Uncinocarpus</taxon>
    </lineage>
</organism>
<keyword evidence="7 13" id="KW-0479">Metal-binding</keyword>
<evidence type="ECO:0000256" key="2">
    <source>
        <dbReference type="ARBA" id="ARBA00012493"/>
    </source>
</evidence>
<comment type="subcellular location">
    <subcellularLocation>
        <location evidence="13">Nucleus</location>
    </subcellularLocation>
    <subcellularLocation>
        <location evidence="13">Chromosome</location>
        <location evidence="13">Telomere</location>
    </subcellularLocation>
</comment>
<keyword evidence="4 13" id="KW-0158">Chromosome</keyword>
<evidence type="ECO:0000256" key="13">
    <source>
        <dbReference type="RuleBase" id="RU365061"/>
    </source>
</evidence>
<dbReference type="Gene3D" id="3.30.70.2630">
    <property type="match status" value="1"/>
</dbReference>
<feature type="domain" description="Reverse transcriptase" evidence="15">
    <location>
        <begin position="615"/>
        <end position="961"/>
    </location>
</feature>
<comment type="similarity">
    <text evidence="1 13">Belongs to the reverse transcriptase family. Telomerase subfamily.</text>
</comment>
<dbReference type="InterPro" id="IPR049139">
    <property type="entry name" value="TERT_C"/>
</dbReference>
<feature type="region of interest" description="Disordered" evidence="14">
    <location>
        <begin position="1"/>
        <end position="39"/>
    </location>
</feature>
<sequence length="1164" mass="131207">MGKKRKLGARDTGPTEPQKRARHNPKDSQSQSAPPTHPVLSLYYPRVLPLRAYLLTLLPPSSKSRRRKLASLGVQHPPDHAAHKPAPTPSGEVVPPPAQADGAQQDRVRQVAALLDTALVGVLSPLDRVDVHARQREFAAFTQSQFRSSLVRSTDGGATSSLKEIVDFAILTLFNQQRSSHFRPPHLLCHGFQRASGHGAWNQEHGAMAGIPGLVPQYPNKNVSMLKAFPWTDVLDLLGANCEEIMLHLLLDCGLFISLDPSRGTYYQLSGIQMVDLKLLSQRPTKEGKGNPGAQAKDALHSPRTIAFVRNRMFYARPALNAKGEAKLGLQHIHVLNRYPNSNDLGHTVHIMKYIFPRQFGLRNVFTSAVDTRKTAQPFEDYSLREEEIAMQQKSRGTKAPKSSLNKVPKRLRGELIVLIQKLQKRHQHCSYVELLKHYCPIESRSTESQQSDAPLTDFATPIAGVSAFCRAVFQKLIPNDLFGVGEDGGRNREMILRQVDSFIRLRRFESLSLHDVSQGFKINCIRWLIPPRKANSTDKLCLSDKLKRSEIFLEFIYYLFDSLLIPLIRSNFYVTESNVHRNRLFYFRHDVWKKLIEPSVAQLKATVFEEVKKETAARTLSRGALGCGSLRMLPKRAGARPIVNLRKRAAVKSKWNGRMELGPSVNTLLGPVFQVLNCEKAQRSELVGSGMGSARDMHVRLKAFRKRLERDGMMMKGGGRLYFAKLDVQACFDTIPQKRLLQLVDGLISEDEYRVSKYVEVGPSRQCGLDGQPGRKLGKPVRKFVSKAAPSMDFKTPYDFVTGESNLAMKRNAVFVDTGYQKRHETEDLLATLEQHVRNNHVKMGKKYFRQKHGIPQGSVVSGILCTFFYGEHEREELGFLNCNEALLLRLVDDYLLITTDKGLATRFLQVMLEGNPEYGISVALGKTLVNFEATIHGHRIPRLEEGSAQNQFPYCGNLIDTQTLAISKDRTRRQDDLHVCDSLTIELKKNPGQGFCRKALSLFKAQAHAMFFDTQHNSPTAVLAGIYHAFVDSAIKMYAYFRTLSRHHRRTAAGATVSTEMFTRTIAALIHYAARLIRSRMAQATREDGSLRHTAAITSLQIRWLAVQAFKEVLRRKQSRLGETLRWLDGQGRASKPAGDGEAGRLWRIVRDGRMMVQYSRY</sequence>
<dbReference type="VEuPathDB" id="FungiDB:UREG_07752"/>
<dbReference type="GO" id="GO:0046872">
    <property type="term" value="F:metal ion binding"/>
    <property type="evidence" value="ECO:0007669"/>
    <property type="project" value="UniProtKB-KW"/>
</dbReference>
<dbReference type="PANTHER" id="PTHR12066:SF0">
    <property type="entry name" value="TELOMERASE REVERSE TRANSCRIPTASE"/>
    <property type="match status" value="1"/>
</dbReference>
<evidence type="ECO:0000256" key="1">
    <source>
        <dbReference type="ARBA" id="ARBA00008001"/>
    </source>
</evidence>
<evidence type="ECO:0000256" key="6">
    <source>
        <dbReference type="ARBA" id="ARBA00022695"/>
    </source>
</evidence>
<dbReference type="Gene3D" id="1.10.357.90">
    <property type="match status" value="1"/>
</dbReference>
<dbReference type="EMBL" id="CH476619">
    <property type="protein sequence ID" value="EEP82887.1"/>
    <property type="molecule type" value="Genomic_DNA"/>
</dbReference>
<feature type="region of interest" description="Disordered" evidence="14">
    <location>
        <begin position="66"/>
        <end position="105"/>
    </location>
</feature>
<dbReference type="GO" id="GO:0000781">
    <property type="term" value="C:chromosome, telomeric region"/>
    <property type="evidence" value="ECO:0007669"/>
    <property type="project" value="UniProtKB-SubCell"/>
</dbReference>
<dbReference type="PRINTS" id="PR01365">
    <property type="entry name" value="TELOMERASERT"/>
</dbReference>
<dbReference type="OMA" id="FDTIPQE"/>
<dbReference type="GO" id="GO:0070034">
    <property type="term" value="F:telomerase RNA binding"/>
    <property type="evidence" value="ECO:0007669"/>
    <property type="project" value="TreeGrafter"/>
</dbReference>
<protein>
    <recommendedName>
        <fullName evidence="3 13">Telomerase reverse transcriptase</fullName>
        <ecNumber evidence="2 13">2.7.7.49</ecNumber>
    </recommendedName>
    <alternativeName>
        <fullName evidence="13">Telomerase catalytic subunit</fullName>
    </alternativeName>
</protein>
<dbReference type="EC" id="2.7.7.49" evidence="2 13"/>
<dbReference type="OrthoDB" id="289721at2759"/>
<evidence type="ECO:0000256" key="4">
    <source>
        <dbReference type="ARBA" id="ARBA00022454"/>
    </source>
</evidence>
<keyword evidence="10 13" id="KW-0695">RNA-directed DNA polymerase</keyword>
<dbReference type="GO" id="GO:0003720">
    <property type="term" value="F:telomerase activity"/>
    <property type="evidence" value="ECO:0007669"/>
    <property type="project" value="InterPro"/>
</dbReference>
<dbReference type="FunFam" id="1.10.132.70:FF:000004">
    <property type="entry name" value="Telomerase reverse transcriptase"/>
    <property type="match status" value="1"/>
</dbReference>
<keyword evidence="8 13" id="KW-0460">Magnesium</keyword>
<name>C4K001_UNCRE</name>
<dbReference type="FunCoup" id="C4K001">
    <property type="interactions" value="258"/>
</dbReference>
<evidence type="ECO:0000256" key="8">
    <source>
        <dbReference type="ARBA" id="ARBA00022842"/>
    </source>
</evidence>
<comment type="catalytic activity">
    <reaction evidence="12 13">
        <text>DNA(n) + a 2'-deoxyribonucleoside 5'-triphosphate = DNA(n+1) + diphosphate</text>
        <dbReference type="Rhea" id="RHEA:22508"/>
        <dbReference type="Rhea" id="RHEA-COMP:17339"/>
        <dbReference type="Rhea" id="RHEA-COMP:17340"/>
        <dbReference type="ChEBI" id="CHEBI:33019"/>
        <dbReference type="ChEBI" id="CHEBI:61560"/>
        <dbReference type="ChEBI" id="CHEBI:173112"/>
        <dbReference type="EC" id="2.7.7.49"/>
    </reaction>
</comment>
<dbReference type="RefSeq" id="XP_002582979.1">
    <property type="nucleotide sequence ID" value="XM_002582933.1"/>
</dbReference>
<dbReference type="Gene3D" id="1.10.132.70">
    <property type="match status" value="1"/>
</dbReference>
<dbReference type="PANTHER" id="PTHR12066">
    <property type="entry name" value="TELOMERASE REVERSE TRANSCRIPTASE"/>
    <property type="match status" value="1"/>
</dbReference>
<dbReference type="SMART" id="SM00975">
    <property type="entry name" value="Telomerase_RBD"/>
    <property type="match status" value="1"/>
</dbReference>
<dbReference type="InterPro" id="IPR003545">
    <property type="entry name" value="Telomerase_RT"/>
</dbReference>
<dbReference type="GO" id="GO:0007004">
    <property type="term" value="P:telomere maintenance via telomerase"/>
    <property type="evidence" value="ECO:0007669"/>
    <property type="project" value="TreeGrafter"/>
</dbReference>
<evidence type="ECO:0000256" key="14">
    <source>
        <dbReference type="SAM" id="MobiDB-lite"/>
    </source>
</evidence>
<dbReference type="CDD" id="cd01648">
    <property type="entry name" value="TERT"/>
    <property type="match status" value="1"/>
</dbReference>
<keyword evidence="17" id="KW-1185">Reference proteome</keyword>
<dbReference type="GO" id="GO:0042162">
    <property type="term" value="F:telomeric DNA binding"/>
    <property type="evidence" value="ECO:0007669"/>
    <property type="project" value="TreeGrafter"/>
</dbReference>
<dbReference type="eggNOG" id="KOG1005">
    <property type="taxonomic scope" value="Eukaryota"/>
</dbReference>
<dbReference type="Proteomes" id="UP000002058">
    <property type="component" value="Unassembled WGS sequence"/>
</dbReference>
<dbReference type="Pfam" id="PF12009">
    <property type="entry name" value="Telomerase_RBD"/>
    <property type="match status" value="1"/>
</dbReference>
<dbReference type="Pfam" id="PF21399">
    <property type="entry name" value="TERT_C"/>
    <property type="match status" value="1"/>
</dbReference>
<keyword evidence="11 13" id="KW-0539">Nucleus</keyword>
<dbReference type="HOGENOM" id="CLU_001996_0_1_1"/>
<dbReference type="AlphaFoldDB" id="C4K001"/>
<gene>
    <name evidence="16" type="ORF">UREG_07752</name>
</gene>
<evidence type="ECO:0000256" key="5">
    <source>
        <dbReference type="ARBA" id="ARBA00022679"/>
    </source>
</evidence>
<comment type="function">
    <text evidence="13">Telomerase is a ribonucleoprotein enzyme essential for the replication of chromosome termini in most eukaryotes. It elongates telomeres. It is a reverse transcriptase that adds simple sequence repeats to chromosome ends by copying a template sequence within the RNA component of the enzyme.</text>
</comment>
<dbReference type="InterPro" id="IPR021891">
    <property type="entry name" value="Telomerase_RBD"/>
</dbReference>
<evidence type="ECO:0000256" key="7">
    <source>
        <dbReference type="ARBA" id="ARBA00022723"/>
    </source>
</evidence>
<evidence type="ECO:0000256" key="12">
    <source>
        <dbReference type="ARBA" id="ARBA00048173"/>
    </source>
</evidence>
<keyword evidence="6 13" id="KW-0548">Nucleotidyltransferase</keyword>
<dbReference type="GeneID" id="8442279"/>
<dbReference type="InterPro" id="IPR000477">
    <property type="entry name" value="RT_dom"/>
</dbReference>
<dbReference type="KEGG" id="ure:UREG_07752"/>
<accession>C4K001</accession>
<keyword evidence="9 13" id="KW-0779">Telomere</keyword>
<evidence type="ECO:0000256" key="3">
    <source>
        <dbReference type="ARBA" id="ARBA00016182"/>
    </source>
</evidence>
<evidence type="ECO:0000256" key="10">
    <source>
        <dbReference type="ARBA" id="ARBA00022918"/>
    </source>
</evidence>
<keyword evidence="5 13" id="KW-0808">Transferase</keyword>
<evidence type="ECO:0000313" key="16">
    <source>
        <dbReference type="EMBL" id="EEP82887.1"/>
    </source>
</evidence>
<proteinExistence type="inferred from homology"/>
<dbReference type="InParanoid" id="C4K001"/>
<dbReference type="PROSITE" id="PS50878">
    <property type="entry name" value="RT_POL"/>
    <property type="match status" value="1"/>
</dbReference>
<evidence type="ECO:0000256" key="9">
    <source>
        <dbReference type="ARBA" id="ARBA00022895"/>
    </source>
</evidence>
<dbReference type="STRING" id="336963.C4K001"/>
<evidence type="ECO:0000313" key="17">
    <source>
        <dbReference type="Proteomes" id="UP000002058"/>
    </source>
</evidence>
<reference evidence="17" key="1">
    <citation type="journal article" date="2009" name="Genome Res.">
        <title>Comparative genomic analyses of the human fungal pathogens Coccidioides and their relatives.</title>
        <authorList>
            <person name="Sharpton T.J."/>
            <person name="Stajich J.E."/>
            <person name="Rounsley S.D."/>
            <person name="Gardner M.J."/>
            <person name="Wortman J.R."/>
            <person name="Jordar V.S."/>
            <person name="Maiti R."/>
            <person name="Kodira C.D."/>
            <person name="Neafsey D.E."/>
            <person name="Zeng Q."/>
            <person name="Hung C.-Y."/>
            <person name="McMahan C."/>
            <person name="Muszewska A."/>
            <person name="Grynberg M."/>
            <person name="Mandel M.A."/>
            <person name="Kellner E.M."/>
            <person name="Barker B.M."/>
            <person name="Galgiani J.N."/>
            <person name="Orbach M.J."/>
            <person name="Kirkland T.N."/>
            <person name="Cole G.T."/>
            <person name="Henn M.R."/>
            <person name="Birren B.W."/>
            <person name="Taylor J.W."/>
        </authorList>
    </citation>
    <scope>NUCLEOTIDE SEQUENCE [LARGE SCALE GENOMIC DNA]</scope>
    <source>
        <strain evidence="17">UAMH 1704</strain>
    </source>
</reference>
<dbReference type="GO" id="GO:0000333">
    <property type="term" value="C:telomerase catalytic core complex"/>
    <property type="evidence" value="ECO:0007669"/>
    <property type="project" value="TreeGrafter"/>
</dbReference>
<evidence type="ECO:0000256" key="11">
    <source>
        <dbReference type="ARBA" id="ARBA00023242"/>
    </source>
</evidence>
<evidence type="ECO:0000259" key="15">
    <source>
        <dbReference type="PROSITE" id="PS50878"/>
    </source>
</evidence>